<reference evidence="2" key="2">
    <citation type="journal article" date="2013" name="Stand. Genomic Sci.">
        <title>Complete genome sequence of Desulfocapsa sulfexigens, a marine deltaproteobacterium specialized in disproportionating inorganic sulfur compounds.</title>
        <authorList>
            <person name="Finster K.W."/>
            <person name="Kjeldsen K.U."/>
            <person name="Kube M."/>
            <person name="Reinhardt R."/>
            <person name="Mussmann M."/>
            <person name="Amann R."/>
            <person name="Schreiber L."/>
        </authorList>
    </citation>
    <scope>NUCLEOTIDE SEQUENCE [LARGE SCALE GENOMIC DNA]</scope>
    <source>
        <strain evidence="2">DSM 10523 / SB164P1</strain>
    </source>
</reference>
<dbReference type="HOGENOM" id="CLU_3215381_0_0_7"/>
<dbReference type="EMBL" id="FO203427">
    <property type="protein sequence ID" value="CCH48036.1"/>
    <property type="molecule type" value="Genomic_DNA"/>
</dbReference>
<accession>M1WJK1</accession>
<dbReference type="Proteomes" id="UP000011724">
    <property type="component" value="Chromosome"/>
</dbReference>
<keyword evidence="2" id="KW-1185">Reference proteome</keyword>
<dbReference type="STRING" id="1322246.BN4_10799"/>
<organism evidence="1 2">
    <name type="scientific">Pseudodesulfovibrio piezophilus (strain DSM 21447 / JCM 15486 / C1TLV30)</name>
    <name type="common">Desulfovibrio piezophilus</name>
    <dbReference type="NCBI Taxonomy" id="1322246"/>
    <lineage>
        <taxon>Bacteria</taxon>
        <taxon>Pseudomonadati</taxon>
        <taxon>Thermodesulfobacteriota</taxon>
        <taxon>Desulfovibrionia</taxon>
        <taxon>Desulfovibrionales</taxon>
        <taxon>Desulfovibrionaceae</taxon>
    </lineage>
</organism>
<evidence type="ECO:0008006" key="3">
    <source>
        <dbReference type="Google" id="ProtNLM"/>
    </source>
</evidence>
<dbReference type="Gene3D" id="3.30.70.20">
    <property type="match status" value="1"/>
</dbReference>
<dbReference type="PATRIC" id="fig|879567.3.peg.824"/>
<proteinExistence type="predicted"/>
<gene>
    <name evidence="1" type="ordered locus">BN4_10799</name>
</gene>
<name>M1WJK1_PSEP2</name>
<evidence type="ECO:0000313" key="1">
    <source>
        <dbReference type="EMBL" id="CCH48036.1"/>
    </source>
</evidence>
<protein>
    <recommendedName>
        <fullName evidence="3">Ferredoxin</fullName>
    </recommendedName>
</protein>
<dbReference type="KEGG" id="dpi:BN4_10799"/>
<dbReference type="AlphaFoldDB" id="M1WJK1"/>
<reference evidence="1 2" key="1">
    <citation type="journal article" date="2013" name="PLoS ONE">
        <title>The first genomic and proteomic characterization of a deep-sea sulfate reducer: insights into the piezophilic lifestyle of Desulfovibrio piezophilus.</title>
        <authorList>
            <person name="Pradel N."/>
            <person name="Ji B."/>
            <person name="Gimenez G."/>
            <person name="Talla E."/>
            <person name="Lenoble P."/>
            <person name="Garel M."/>
            <person name="Tamburini C."/>
            <person name="Fourquet P."/>
            <person name="Lebrun R."/>
            <person name="Bertin P."/>
            <person name="Denis Y."/>
            <person name="Pophillat M."/>
            <person name="Barbe V."/>
            <person name="Ollivier B."/>
            <person name="Dolla A."/>
        </authorList>
    </citation>
    <scope>NUCLEOTIDE SEQUENCE [LARGE SCALE GENOMIC DNA]</scope>
    <source>
        <strain evidence="2">DSM 10523 / SB164P1</strain>
    </source>
</reference>
<evidence type="ECO:0000313" key="2">
    <source>
        <dbReference type="Proteomes" id="UP000011724"/>
    </source>
</evidence>
<sequence>MNPDIFEWDEVLDMPYVCRSEVTEEEVRDIMNACPEGCIVFVDC</sequence>